<sequence length="343" mass="36508">MRGSSPMLMDPEAFAVIISSVLGVFLVMGVGALCRIQHWLTHQADVSLAKLTAKVLLPCLFLDRILGDSTLDSLASAWLPPLLGFTITTFGFLAAWYVAKTIGPYVGLKTDAQQRAFALCAGICNYGYIPLPLAQITYPNAEVEMILHNVGVDISLWSVGVAIVTGSNGKKRPKDQQSAWRRNWERVSPVATSAPLIAVIVALSIRATGAETLIPTSVMRSVGLLASSSIPLGLLLSGAILVDFLRAADWSGSAPVIGLAVGFRQLFMPIVMLGIASVTVTATDLKQVLLLEAAMPSAVFPIVLTRLYEGDTATALRVVLSTSLLGIVLIPVWMAIGAWWLAV</sequence>
<dbReference type="Gene3D" id="1.20.1530.20">
    <property type="match status" value="1"/>
</dbReference>
<evidence type="ECO:0000256" key="8">
    <source>
        <dbReference type="SAM" id="Phobius"/>
    </source>
</evidence>
<dbReference type="EnsemblBacteria" id="CAD73878">
    <property type="protein sequence ID" value="CAD73878"/>
    <property type="gene ID" value="RB4597"/>
</dbReference>
<feature type="transmembrane region" description="Helical" evidence="8">
    <location>
        <begin position="116"/>
        <end position="134"/>
    </location>
</feature>
<evidence type="ECO:0000256" key="4">
    <source>
        <dbReference type="ARBA" id="ARBA00022475"/>
    </source>
</evidence>
<comment type="similarity">
    <text evidence="2">Belongs to the auxin efflux carrier (TC 2.A.69) family.</text>
</comment>
<feature type="transmembrane region" description="Helical" evidence="8">
    <location>
        <begin position="225"/>
        <end position="245"/>
    </location>
</feature>
<dbReference type="InParanoid" id="Q7USB9"/>
<feature type="transmembrane region" description="Helical" evidence="8">
    <location>
        <begin position="288"/>
        <end position="308"/>
    </location>
</feature>
<organism evidence="9 10">
    <name type="scientific">Rhodopirellula baltica (strain DSM 10527 / NCIMB 13988 / SH1)</name>
    <dbReference type="NCBI Taxonomy" id="243090"/>
    <lineage>
        <taxon>Bacteria</taxon>
        <taxon>Pseudomonadati</taxon>
        <taxon>Planctomycetota</taxon>
        <taxon>Planctomycetia</taxon>
        <taxon>Pirellulales</taxon>
        <taxon>Pirellulaceae</taxon>
        <taxon>Rhodopirellula</taxon>
    </lineage>
</organism>
<evidence type="ECO:0000256" key="2">
    <source>
        <dbReference type="ARBA" id="ARBA00010145"/>
    </source>
</evidence>
<feature type="transmembrane region" description="Helical" evidence="8">
    <location>
        <begin position="187"/>
        <end position="205"/>
    </location>
</feature>
<dbReference type="eggNOG" id="COG0679">
    <property type="taxonomic scope" value="Bacteria"/>
</dbReference>
<evidence type="ECO:0000313" key="9">
    <source>
        <dbReference type="EMBL" id="CAD73878.1"/>
    </source>
</evidence>
<protein>
    <submittedName>
        <fullName evidence="9">Probable malate permease</fullName>
    </submittedName>
</protein>
<feature type="transmembrane region" description="Helical" evidence="8">
    <location>
        <begin position="13"/>
        <end position="36"/>
    </location>
</feature>
<evidence type="ECO:0000256" key="6">
    <source>
        <dbReference type="ARBA" id="ARBA00022989"/>
    </source>
</evidence>
<keyword evidence="10" id="KW-1185">Reference proteome</keyword>
<evidence type="ECO:0000313" key="10">
    <source>
        <dbReference type="Proteomes" id="UP000001025"/>
    </source>
</evidence>
<name>Q7USB9_RHOBA</name>
<evidence type="ECO:0000256" key="7">
    <source>
        <dbReference type="ARBA" id="ARBA00023136"/>
    </source>
</evidence>
<keyword evidence="3" id="KW-0813">Transport</keyword>
<dbReference type="PANTHER" id="PTHR36838">
    <property type="entry name" value="AUXIN EFFLUX CARRIER FAMILY PROTEIN"/>
    <property type="match status" value="1"/>
</dbReference>
<dbReference type="EMBL" id="BX294140">
    <property type="protein sequence ID" value="CAD73878.1"/>
    <property type="molecule type" value="Genomic_DNA"/>
</dbReference>
<evidence type="ECO:0000256" key="3">
    <source>
        <dbReference type="ARBA" id="ARBA00022448"/>
    </source>
</evidence>
<reference evidence="9 10" key="1">
    <citation type="journal article" date="2003" name="Proc. Natl. Acad. Sci. U.S.A.">
        <title>Complete genome sequence of the marine planctomycete Pirellula sp. strain 1.</title>
        <authorList>
            <person name="Gloeckner F.O."/>
            <person name="Kube M."/>
            <person name="Bauer M."/>
            <person name="Teeling H."/>
            <person name="Lombardot T."/>
            <person name="Ludwig W."/>
            <person name="Gade D."/>
            <person name="Beck A."/>
            <person name="Borzym K."/>
            <person name="Heitmann K."/>
            <person name="Rabus R."/>
            <person name="Schlesner H."/>
            <person name="Amann R."/>
            <person name="Reinhardt R."/>
        </authorList>
    </citation>
    <scope>NUCLEOTIDE SEQUENCE [LARGE SCALE GENOMIC DNA]</scope>
    <source>
        <strain evidence="10">DSM 10527 / NCIMB 13988 / SH1</strain>
    </source>
</reference>
<keyword evidence="7 8" id="KW-0472">Membrane</keyword>
<dbReference type="OrthoDB" id="233542at2"/>
<gene>
    <name evidence="9" type="ordered locus">RB4597</name>
</gene>
<feature type="transmembrane region" description="Helical" evidence="8">
    <location>
        <begin position="146"/>
        <end position="166"/>
    </location>
</feature>
<dbReference type="Proteomes" id="UP000001025">
    <property type="component" value="Chromosome"/>
</dbReference>
<feature type="transmembrane region" description="Helical" evidence="8">
    <location>
        <begin position="78"/>
        <end position="96"/>
    </location>
</feature>
<dbReference type="PATRIC" id="fig|243090.15.peg.2152"/>
<dbReference type="GO" id="GO:0016020">
    <property type="term" value="C:membrane"/>
    <property type="evidence" value="ECO:0000318"/>
    <property type="project" value="GO_Central"/>
</dbReference>
<dbReference type="KEGG" id="rba:RB4597"/>
<keyword evidence="5 8" id="KW-0812">Transmembrane</keyword>
<dbReference type="GO" id="GO:0005886">
    <property type="term" value="C:plasma membrane"/>
    <property type="evidence" value="ECO:0007669"/>
    <property type="project" value="UniProtKB-SubCell"/>
</dbReference>
<keyword evidence="4" id="KW-1003">Cell membrane</keyword>
<feature type="transmembrane region" description="Helical" evidence="8">
    <location>
        <begin position="315"/>
        <end position="342"/>
    </location>
</feature>
<dbReference type="STRING" id="243090.RB4597"/>
<evidence type="ECO:0000256" key="5">
    <source>
        <dbReference type="ARBA" id="ARBA00022692"/>
    </source>
</evidence>
<comment type="subcellular location">
    <subcellularLocation>
        <location evidence="1">Cell membrane</location>
        <topology evidence="1">Multi-pass membrane protein</topology>
    </subcellularLocation>
</comment>
<evidence type="ECO:0000256" key="1">
    <source>
        <dbReference type="ARBA" id="ARBA00004651"/>
    </source>
</evidence>
<keyword evidence="6 8" id="KW-1133">Transmembrane helix</keyword>
<dbReference type="InterPro" id="IPR004776">
    <property type="entry name" value="Mem_transp_PIN-like"/>
</dbReference>
<feature type="transmembrane region" description="Helical" evidence="8">
    <location>
        <begin position="257"/>
        <end position="282"/>
    </location>
</feature>
<dbReference type="AlphaFoldDB" id="Q7USB9"/>
<dbReference type="GO" id="GO:0022857">
    <property type="term" value="F:transmembrane transporter activity"/>
    <property type="evidence" value="ECO:0000318"/>
    <property type="project" value="GO_Central"/>
</dbReference>
<dbReference type="PANTHER" id="PTHR36838:SF3">
    <property type="entry name" value="TRANSPORTER AUXIN EFFLUX CARRIER EC FAMILY"/>
    <property type="match status" value="1"/>
</dbReference>
<dbReference type="InterPro" id="IPR038770">
    <property type="entry name" value="Na+/solute_symporter_sf"/>
</dbReference>
<dbReference type="Pfam" id="PF03547">
    <property type="entry name" value="Mem_trans"/>
    <property type="match status" value="1"/>
</dbReference>
<proteinExistence type="inferred from homology"/>
<dbReference type="HOGENOM" id="CLU_056175_1_1_0"/>
<accession>Q7USB9</accession>